<dbReference type="InterPro" id="IPR000897">
    <property type="entry name" value="SRP54_GTPase_dom"/>
</dbReference>
<evidence type="ECO:0000256" key="10">
    <source>
        <dbReference type="ARBA" id="ARBA00023136"/>
    </source>
</evidence>
<keyword evidence="17" id="KW-0966">Cell projection</keyword>
<dbReference type="SUPFAM" id="SSF52540">
    <property type="entry name" value="P-loop containing nucleoside triphosphate hydrolases"/>
    <property type="match status" value="1"/>
</dbReference>
<dbReference type="EMBL" id="JBHUIO010000009">
    <property type="protein sequence ID" value="MFD2171340.1"/>
    <property type="molecule type" value="Genomic_DNA"/>
</dbReference>
<evidence type="ECO:0000256" key="2">
    <source>
        <dbReference type="ARBA" id="ARBA00008531"/>
    </source>
</evidence>
<reference evidence="18" key="1">
    <citation type="journal article" date="2019" name="Int. J. Syst. Evol. Microbiol.">
        <title>The Global Catalogue of Microorganisms (GCM) 10K type strain sequencing project: providing services to taxonomists for standard genome sequencing and annotation.</title>
        <authorList>
            <consortium name="The Broad Institute Genomics Platform"/>
            <consortium name="The Broad Institute Genome Sequencing Center for Infectious Disease"/>
            <person name="Wu L."/>
            <person name="Ma J."/>
        </authorList>
    </citation>
    <scope>NUCLEOTIDE SEQUENCE [LARGE SCALE GENOMIC DNA]</scope>
    <source>
        <strain evidence="18">CGMCC 1.13574</strain>
    </source>
</reference>
<dbReference type="PANTHER" id="PTHR43134:SF3">
    <property type="entry name" value="FLAGELLAR BIOSYNTHESIS PROTEIN FLHF"/>
    <property type="match status" value="1"/>
</dbReference>
<evidence type="ECO:0000256" key="1">
    <source>
        <dbReference type="ARBA" id="ARBA00004413"/>
    </source>
</evidence>
<feature type="domain" description="SRP54-type proteins GTP-binding" evidence="16">
    <location>
        <begin position="259"/>
        <end position="450"/>
    </location>
</feature>
<comment type="subcellular location">
    <subcellularLocation>
        <location evidence="1">Cell membrane</location>
        <topology evidence="1">Peripheral membrane protein</topology>
        <orientation evidence="1">Cytoplasmic side</orientation>
    </subcellularLocation>
</comment>
<evidence type="ECO:0000256" key="9">
    <source>
        <dbReference type="ARBA" id="ARBA00023134"/>
    </source>
</evidence>
<evidence type="ECO:0000256" key="13">
    <source>
        <dbReference type="NCBIfam" id="TIGR03499"/>
    </source>
</evidence>
<organism evidence="17 18">
    <name type="scientific">Tumebacillus lipolyticus</name>
    <dbReference type="NCBI Taxonomy" id="1280370"/>
    <lineage>
        <taxon>Bacteria</taxon>
        <taxon>Bacillati</taxon>
        <taxon>Bacillota</taxon>
        <taxon>Bacilli</taxon>
        <taxon>Bacillales</taxon>
        <taxon>Alicyclobacillaceae</taxon>
        <taxon>Tumebacillus</taxon>
    </lineage>
</organism>
<keyword evidence="6" id="KW-0547">Nucleotide-binding</keyword>
<evidence type="ECO:0000256" key="3">
    <source>
        <dbReference type="ARBA" id="ARBA00014919"/>
    </source>
</evidence>
<dbReference type="InterPro" id="IPR027417">
    <property type="entry name" value="P-loop_NTPase"/>
</dbReference>
<keyword evidence="17" id="KW-0282">Flagellum</keyword>
<comment type="similarity">
    <text evidence="2">Belongs to the GTP-binding SRP family.</text>
</comment>
<dbReference type="Gene3D" id="1.20.120.1380">
    <property type="entry name" value="Flagellar FlhF biosynthesis protein, N domain"/>
    <property type="match status" value="1"/>
</dbReference>
<dbReference type="Pfam" id="PF00448">
    <property type="entry name" value="SRP54"/>
    <property type="match status" value="1"/>
</dbReference>
<sequence>MLVKRYLVKEMPEAVAMIREDLGKDAVILSTKKVQKRGFFGLFPKTHIEVVAAANEEQSAPSAPQPQPFKPRPTATNAYQLQMGQAAQNQPPTQERPESAAPAAVRNERSAASLGQLLQKQGEAASAIPALGQQGAEAVLAADAGSAIPPLSKQGVAQAPSVQAEEQVLREVQELRTMFRNLLHTSPQQLVPDSVINVRKQLIQQDISEQSVDRLIERGIRNFAQVHEVSEQEFRGVLTNFIREDLDRYSPPSQIALKTRVVAFIGPTGVGKTTTIAKLAAEQVLTKGKKVGLITTDTYRIAAVEQLRTYANILGIPLQVCYAPEDIKRAMGAFSDFDLILIDTAGRNYQNLLNVQQLNAYLEEIQPDETYLVLSLTTKAADLEAIVSNFAQVRADKFLFTKSDETRTFGAVYNLVTQFQKPLSYMTTGQNVPEDIEAISTESLAILLTGEVTHE</sequence>
<dbReference type="RefSeq" id="WP_386048056.1">
    <property type="nucleotide sequence ID" value="NZ_JBHUIO010000009.1"/>
</dbReference>
<keyword evidence="5" id="KW-1003">Cell membrane</keyword>
<feature type="region of interest" description="Disordered" evidence="14">
    <location>
        <begin position="55"/>
        <end position="74"/>
    </location>
</feature>
<evidence type="ECO:0000313" key="18">
    <source>
        <dbReference type="Proteomes" id="UP001597343"/>
    </source>
</evidence>
<dbReference type="InterPro" id="IPR047040">
    <property type="entry name" value="FlhF__GTPase_dom"/>
</dbReference>
<proteinExistence type="inferred from homology"/>
<dbReference type="CDD" id="cd17873">
    <property type="entry name" value="FlhF"/>
    <property type="match status" value="1"/>
</dbReference>
<accession>A0ABW5A061</accession>
<keyword evidence="7" id="KW-1005">Bacterial flagellum biogenesis</keyword>
<dbReference type="Gene3D" id="3.40.50.300">
    <property type="entry name" value="P-loop containing nucleotide triphosphate hydrolases"/>
    <property type="match status" value="1"/>
</dbReference>
<name>A0ABW5A061_9BACL</name>
<evidence type="ECO:0000256" key="8">
    <source>
        <dbReference type="ARBA" id="ARBA00022927"/>
    </source>
</evidence>
<keyword evidence="4" id="KW-0813">Transport</keyword>
<protein>
    <recommendedName>
        <fullName evidence="3 13">Flagellar biosynthesis protein FlhF</fullName>
    </recommendedName>
</protein>
<dbReference type="SMART" id="SM00382">
    <property type="entry name" value="AAA"/>
    <property type="match status" value="1"/>
</dbReference>
<keyword evidence="8" id="KW-0653">Protein transport</keyword>
<dbReference type="NCBIfam" id="TIGR03499">
    <property type="entry name" value="FlhF"/>
    <property type="match status" value="1"/>
</dbReference>
<keyword evidence="11" id="KW-1006">Bacterial flagellum protein export</keyword>
<evidence type="ECO:0000256" key="4">
    <source>
        <dbReference type="ARBA" id="ARBA00022448"/>
    </source>
</evidence>
<evidence type="ECO:0000259" key="16">
    <source>
        <dbReference type="SMART" id="SM00962"/>
    </source>
</evidence>
<comment type="function">
    <text evidence="12">Necessary for flagellar biosynthesis. May be involved in translocation of the flagellum.</text>
</comment>
<keyword evidence="10" id="KW-0472">Membrane</keyword>
<feature type="domain" description="AAA+ ATPase" evidence="15">
    <location>
        <begin position="258"/>
        <end position="437"/>
    </location>
</feature>
<evidence type="ECO:0000256" key="11">
    <source>
        <dbReference type="ARBA" id="ARBA00023225"/>
    </source>
</evidence>
<evidence type="ECO:0000256" key="14">
    <source>
        <dbReference type="SAM" id="MobiDB-lite"/>
    </source>
</evidence>
<evidence type="ECO:0000256" key="7">
    <source>
        <dbReference type="ARBA" id="ARBA00022795"/>
    </source>
</evidence>
<dbReference type="SMART" id="SM00962">
    <property type="entry name" value="SRP54"/>
    <property type="match status" value="1"/>
</dbReference>
<evidence type="ECO:0000256" key="5">
    <source>
        <dbReference type="ARBA" id="ARBA00022475"/>
    </source>
</evidence>
<feature type="compositionally biased region" description="Polar residues" evidence="14">
    <location>
        <begin position="84"/>
        <end position="93"/>
    </location>
</feature>
<keyword evidence="9" id="KW-0342">GTP-binding</keyword>
<comment type="caution">
    <text evidence="17">The sequence shown here is derived from an EMBL/GenBank/DDBJ whole genome shotgun (WGS) entry which is preliminary data.</text>
</comment>
<evidence type="ECO:0000313" key="17">
    <source>
        <dbReference type="EMBL" id="MFD2171340.1"/>
    </source>
</evidence>
<dbReference type="InterPro" id="IPR003593">
    <property type="entry name" value="AAA+_ATPase"/>
</dbReference>
<evidence type="ECO:0000256" key="6">
    <source>
        <dbReference type="ARBA" id="ARBA00022741"/>
    </source>
</evidence>
<evidence type="ECO:0000259" key="15">
    <source>
        <dbReference type="SMART" id="SM00382"/>
    </source>
</evidence>
<dbReference type="Proteomes" id="UP001597343">
    <property type="component" value="Unassembled WGS sequence"/>
</dbReference>
<keyword evidence="18" id="KW-1185">Reference proteome</keyword>
<gene>
    <name evidence="17" type="primary">flhF</name>
    <name evidence="17" type="ORF">ACFSOY_15325</name>
</gene>
<dbReference type="PANTHER" id="PTHR43134">
    <property type="entry name" value="SIGNAL RECOGNITION PARTICLE RECEPTOR SUBUNIT ALPHA"/>
    <property type="match status" value="1"/>
</dbReference>
<feature type="region of interest" description="Disordered" evidence="14">
    <location>
        <begin position="84"/>
        <end position="108"/>
    </location>
</feature>
<dbReference type="InterPro" id="IPR020006">
    <property type="entry name" value="FlhF"/>
</dbReference>
<evidence type="ECO:0000256" key="12">
    <source>
        <dbReference type="ARBA" id="ARBA00025337"/>
    </source>
</evidence>
<keyword evidence="17" id="KW-0969">Cilium</keyword>